<dbReference type="EMBL" id="UYRS01002871">
    <property type="protein sequence ID" value="VDK26068.1"/>
    <property type="molecule type" value="Genomic_DNA"/>
</dbReference>
<proteinExistence type="predicted"/>
<evidence type="ECO:0000313" key="2">
    <source>
        <dbReference type="EMBL" id="VDK26068.1"/>
    </source>
</evidence>
<sequence length="313" mass="34583">MYLFLDFSSFHTKYELRFADTPIFTSHHSRLDFDFKGARQSWITSSLLTTPQSRLEDLDIENVSSKQKLLELSGEPRELGATPGEFRRPDRPGKGSKMHTVSPDPPQAQQNQEVPPLSPCRTQHSSSADNFLFLHGTGDNNSRIRTASSASSITSKSASCDGMAVDEEEEDSDDDEAEVLLIEGDSIDECEEIEEDNASDPETQLDSSHCGKLKTLVHNDDRTSIASAAFFSSSSCSLSAATIASLGALILRKHPREMPAREALSKTQQSTSRKEGNDCPSMWSASSTDVEHYLQLFRQDLMDKSKPLTIMPS</sequence>
<dbReference type="Proteomes" id="UP000282613">
    <property type="component" value="Unassembled WGS sequence"/>
</dbReference>
<evidence type="ECO:0000313" key="4">
    <source>
        <dbReference type="WBParaSite" id="TASK_0000275401-mRNA-1"/>
    </source>
</evidence>
<feature type="region of interest" description="Disordered" evidence="1">
    <location>
        <begin position="72"/>
        <end position="125"/>
    </location>
</feature>
<name>A0A0R3VZB0_TAEAS</name>
<dbReference type="AlphaFoldDB" id="A0A0R3VZB0"/>
<feature type="region of interest" description="Disordered" evidence="1">
    <location>
        <begin position="259"/>
        <end position="284"/>
    </location>
</feature>
<reference evidence="2 3" key="2">
    <citation type="submission" date="2018-11" db="EMBL/GenBank/DDBJ databases">
        <authorList>
            <consortium name="Pathogen Informatics"/>
        </authorList>
    </citation>
    <scope>NUCLEOTIDE SEQUENCE [LARGE SCALE GENOMIC DNA]</scope>
</reference>
<protein>
    <submittedName>
        <fullName evidence="4">Cyclin-dependent kinase inhibitor</fullName>
    </submittedName>
</protein>
<organism evidence="4">
    <name type="scientific">Taenia asiatica</name>
    <name type="common">Asian tapeworm</name>
    <dbReference type="NCBI Taxonomy" id="60517"/>
    <lineage>
        <taxon>Eukaryota</taxon>
        <taxon>Metazoa</taxon>
        <taxon>Spiralia</taxon>
        <taxon>Lophotrochozoa</taxon>
        <taxon>Platyhelminthes</taxon>
        <taxon>Cestoda</taxon>
        <taxon>Eucestoda</taxon>
        <taxon>Cyclophyllidea</taxon>
        <taxon>Taeniidae</taxon>
        <taxon>Taenia</taxon>
    </lineage>
</organism>
<evidence type="ECO:0000256" key="1">
    <source>
        <dbReference type="SAM" id="MobiDB-lite"/>
    </source>
</evidence>
<feature type="compositionally biased region" description="Low complexity" evidence="1">
    <location>
        <begin position="143"/>
        <end position="159"/>
    </location>
</feature>
<gene>
    <name evidence="2" type="ORF">TASK_LOCUS2755</name>
</gene>
<feature type="region of interest" description="Disordered" evidence="1">
    <location>
        <begin position="139"/>
        <end position="160"/>
    </location>
</feature>
<reference evidence="4" key="1">
    <citation type="submission" date="2017-02" db="UniProtKB">
        <authorList>
            <consortium name="WormBaseParasite"/>
        </authorList>
    </citation>
    <scope>IDENTIFICATION</scope>
</reference>
<dbReference type="WBParaSite" id="TASK_0000275401-mRNA-1">
    <property type="protein sequence ID" value="TASK_0000275401-mRNA-1"/>
    <property type="gene ID" value="TASK_0000275401"/>
</dbReference>
<accession>A0A0R3VZB0</accession>
<keyword evidence="3" id="KW-1185">Reference proteome</keyword>
<evidence type="ECO:0000313" key="3">
    <source>
        <dbReference type="Proteomes" id="UP000282613"/>
    </source>
</evidence>